<organism evidence="19 20">
    <name type="scientific">Oleiphilus messinensis</name>
    <dbReference type="NCBI Taxonomy" id="141451"/>
    <lineage>
        <taxon>Bacteria</taxon>
        <taxon>Pseudomonadati</taxon>
        <taxon>Pseudomonadota</taxon>
        <taxon>Gammaproteobacteria</taxon>
        <taxon>Oceanospirillales</taxon>
        <taxon>Oleiphilaceae</taxon>
        <taxon>Oleiphilus</taxon>
    </lineage>
</organism>
<dbReference type="Proteomes" id="UP000196027">
    <property type="component" value="Chromosome"/>
</dbReference>
<keyword evidence="12 19" id="KW-0675">Receptor</keyword>
<reference evidence="19 20" key="1">
    <citation type="submission" date="2017-05" db="EMBL/GenBank/DDBJ databases">
        <title>Genomic insights into alkan degradation activity of Oleiphilus messinensis.</title>
        <authorList>
            <person name="Kozyavkin S.A."/>
            <person name="Slesarev A.I."/>
            <person name="Golyshin P.N."/>
            <person name="Korzhenkov A."/>
            <person name="Golyshina O.N."/>
            <person name="Toshchakov S.V."/>
        </authorList>
    </citation>
    <scope>NUCLEOTIDE SEQUENCE [LARGE SCALE GENOMIC DNA]</scope>
    <source>
        <strain evidence="19 20">ME102</strain>
    </source>
</reference>
<evidence type="ECO:0000256" key="6">
    <source>
        <dbReference type="ARBA" id="ARBA00022692"/>
    </source>
</evidence>
<dbReference type="PROSITE" id="PS52016">
    <property type="entry name" value="TONB_DEPENDENT_REC_3"/>
    <property type="match status" value="1"/>
</dbReference>
<feature type="domain" description="TonB-dependent receptor plug" evidence="18">
    <location>
        <begin position="71"/>
        <end position="170"/>
    </location>
</feature>
<proteinExistence type="inferred from homology"/>
<gene>
    <name evidence="19" type="ORF">OLMES_5174</name>
</gene>
<dbReference type="Pfam" id="PF07715">
    <property type="entry name" value="Plug"/>
    <property type="match status" value="1"/>
</dbReference>
<evidence type="ECO:0000256" key="11">
    <source>
        <dbReference type="ARBA" id="ARBA00023136"/>
    </source>
</evidence>
<keyword evidence="20" id="KW-1185">Reference proteome</keyword>
<keyword evidence="11 14" id="KW-0472">Membrane</keyword>
<dbReference type="InterPro" id="IPR037066">
    <property type="entry name" value="Plug_dom_sf"/>
</dbReference>
<evidence type="ECO:0000256" key="5">
    <source>
        <dbReference type="ARBA" id="ARBA00022496"/>
    </source>
</evidence>
<evidence type="ECO:0000256" key="2">
    <source>
        <dbReference type="ARBA" id="ARBA00009810"/>
    </source>
</evidence>
<evidence type="ECO:0000256" key="16">
    <source>
        <dbReference type="SAM" id="SignalP"/>
    </source>
</evidence>
<evidence type="ECO:0000259" key="18">
    <source>
        <dbReference type="Pfam" id="PF07715"/>
    </source>
</evidence>
<evidence type="ECO:0000256" key="14">
    <source>
        <dbReference type="PROSITE-ProRule" id="PRU01360"/>
    </source>
</evidence>
<feature type="signal peptide" evidence="16">
    <location>
        <begin position="1"/>
        <end position="21"/>
    </location>
</feature>
<dbReference type="InterPro" id="IPR039426">
    <property type="entry name" value="TonB-dep_rcpt-like"/>
</dbReference>
<comment type="similarity">
    <text evidence="2 14 15">Belongs to the TonB-dependent receptor family.</text>
</comment>
<dbReference type="NCBIfam" id="TIGR01783">
    <property type="entry name" value="TonB-siderophor"/>
    <property type="match status" value="1"/>
</dbReference>
<evidence type="ECO:0000313" key="20">
    <source>
        <dbReference type="Proteomes" id="UP000196027"/>
    </source>
</evidence>
<keyword evidence="7 16" id="KW-0732">Signal</keyword>
<dbReference type="CDD" id="cd01347">
    <property type="entry name" value="ligand_gated_channel"/>
    <property type="match status" value="1"/>
</dbReference>
<evidence type="ECO:0000256" key="8">
    <source>
        <dbReference type="ARBA" id="ARBA00023004"/>
    </source>
</evidence>
<dbReference type="Gene3D" id="2.170.130.10">
    <property type="entry name" value="TonB-dependent receptor, plug domain"/>
    <property type="match status" value="1"/>
</dbReference>
<evidence type="ECO:0000313" key="19">
    <source>
        <dbReference type="EMBL" id="ARU59158.1"/>
    </source>
</evidence>
<dbReference type="GO" id="GO:0015344">
    <property type="term" value="F:siderophore uptake transmembrane transporter activity"/>
    <property type="evidence" value="ECO:0007669"/>
    <property type="project" value="TreeGrafter"/>
</dbReference>
<dbReference type="RefSeq" id="WP_087463862.1">
    <property type="nucleotide sequence ID" value="NZ_CP021425.1"/>
</dbReference>
<dbReference type="PANTHER" id="PTHR32552:SF68">
    <property type="entry name" value="FERRICHROME OUTER MEMBRANE TRANSPORTER_PHAGE RECEPTOR"/>
    <property type="match status" value="1"/>
</dbReference>
<dbReference type="SUPFAM" id="SSF56935">
    <property type="entry name" value="Porins"/>
    <property type="match status" value="1"/>
</dbReference>
<evidence type="ECO:0000256" key="9">
    <source>
        <dbReference type="ARBA" id="ARBA00023065"/>
    </source>
</evidence>
<dbReference type="Gene3D" id="2.40.170.20">
    <property type="entry name" value="TonB-dependent receptor, beta-barrel domain"/>
    <property type="match status" value="1"/>
</dbReference>
<evidence type="ECO:0000256" key="13">
    <source>
        <dbReference type="ARBA" id="ARBA00023237"/>
    </source>
</evidence>
<dbReference type="InterPro" id="IPR036942">
    <property type="entry name" value="Beta-barrel_TonB_sf"/>
</dbReference>
<accession>A0A1Y0IF41</accession>
<feature type="chain" id="PRO_5012237166" evidence="16">
    <location>
        <begin position="22"/>
        <end position="700"/>
    </location>
</feature>
<sequence>MKKSLLLVGAGSLILSPIVVAEAIDKGKVAAEPGPEQVKTLAPIEIKGEQDNSFINQDRVSQSFKQGLSVHETPASISVVNQQFIRDTGAKNIQDALLYTSGVYAGNFGFDTRGDWKYVRGLNASDYLDGLRSIYGSYNSVRTNVYSLEHIEVLKGPSSSLYGQSDLGGIVNGVSKLPKPEAQGEIWAQVGSHERKQLATDITGPVTDDGKWLFRLVALGRDSGTQVDHVDDDGYVLAPSITWKPQNGTEITLLLNRQENKGQVSAQFLPSRGTIDPAPRGRIPTNTFVGEPGWDRYDRERTEVTLFVDQKLAENWKVSGVLRKSDSSAETREHWIDVGVVPDDEGNATRTLYQVDRETDVLSFDVRAQGKFDIGITRHTLTVGIDRQDALWKEGNYFYGYGQGGTINLYDPQYGNLNRAALANTFDRPDNEIVQTGIYIVDSMEIGNALVSAALRRDDSETTTIIAGADNVKSEDKEITGRIGLMYRFDMGINPYISYAESFVPNLGTDQGGSLDPTTGEQKEIGVKYLSPNKDLSASLAWFDIEEEKRVVPDSRPDSVRQIGATVEGWELEVKKRWDQAELLATYTDLKAEEGETGTRLPYVAEKQASIWGKYDFTNGIRVGLGARYNGDNVGFGGGPLVSSATLYDAMLGYSLGDWDFGVDAKNLTDKTYVSWCRSAGTDCGYGERRMITGNVKYLF</sequence>
<feature type="domain" description="TonB-dependent receptor-like beta-barrel" evidence="17">
    <location>
        <begin position="260"/>
        <end position="668"/>
    </location>
</feature>
<keyword evidence="10 15" id="KW-0798">TonB box</keyword>
<keyword evidence="9" id="KW-0406">Ion transport</keyword>
<keyword evidence="4 14" id="KW-1134">Transmembrane beta strand</keyword>
<evidence type="ECO:0000256" key="1">
    <source>
        <dbReference type="ARBA" id="ARBA00004571"/>
    </source>
</evidence>
<evidence type="ECO:0000256" key="4">
    <source>
        <dbReference type="ARBA" id="ARBA00022452"/>
    </source>
</evidence>
<dbReference type="EMBL" id="CP021425">
    <property type="protein sequence ID" value="ARU59158.1"/>
    <property type="molecule type" value="Genomic_DNA"/>
</dbReference>
<dbReference type="GO" id="GO:0009279">
    <property type="term" value="C:cell outer membrane"/>
    <property type="evidence" value="ECO:0007669"/>
    <property type="project" value="UniProtKB-SubCell"/>
</dbReference>
<keyword evidence="3 14" id="KW-0813">Transport</keyword>
<dbReference type="KEGG" id="ome:OLMES_5174"/>
<evidence type="ECO:0000256" key="15">
    <source>
        <dbReference type="RuleBase" id="RU003357"/>
    </source>
</evidence>
<dbReference type="InterPro" id="IPR000531">
    <property type="entry name" value="Beta-barrel_TonB"/>
</dbReference>
<dbReference type="OrthoDB" id="127311at2"/>
<keyword evidence="6 14" id="KW-0812">Transmembrane</keyword>
<dbReference type="InterPro" id="IPR010105">
    <property type="entry name" value="TonB_sidphr_rcpt"/>
</dbReference>
<dbReference type="GO" id="GO:0038023">
    <property type="term" value="F:signaling receptor activity"/>
    <property type="evidence" value="ECO:0007669"/>
    <property type="project" value="InterPro"/>
</dbReference>
<keyword evidence="5" id="KW-0410">Iron transport</keyword>
<dbReference type="PANTHER" id="PTHR32552">
    <property type="entry name" value="FERRICHROME IRON RECEPTOR-RELATED"/>
    <property type="match status" value="1"/>
</dbReference>
<evidence type="ECO:0000256" key="7">
    <source>
        <dbReference type="ARBA" id="ARBA00022729"/>
    </source>
</evidence>
<evidence type="ECO:0000259" key="17">
    <source>
        <dbReference type="Pfam" id="PF00593"/>
    </source>
</evidence>
<dbReference type="AlphaFoldDB" id="A0A1Y0IF41"/>
<evidence type="ECO:0000256" key="3">
    <source>
        <dbReference type="ARBA" id="ARBA00022448"/>
    </source>
</evidence>
<comment type="subcellular location">
    <subcellularLocation>
        <location evidence="1 14">Cell outer membrane</location>
        <topology evidence="1 14">Multi-pass membrane protein</topology>
    </subcellularLocation>
</comment>
<evidence type="ECO:0000256" key="10">
    <source>
        <dbReference type="ARBA" id="ARBA00023077"/>
    </source>
</evidence>
<dbReference type="GO" id="GO:0015891">
    <property type="term" value="P:siderophore transport"/>
    <property type="evidence" value="ECO:0007669"/>
    <property type="project" value="InterPro"/>
</dbReference>
<evidence type="ECO:0000256" key="12">
    <source>
        <dbReference type="ARBA" id="ARBA00023170"/>
    </source>
</evidence>
<keyword evidence="13 14" id="KW-0998">Cell outer membrane</keyword>
<dbReference type="InterPro" id="IPR012910">
    <property type="entry name" value="Plug_dom"/>
</dbReference>
<protein>
    <submittedName>
        <fullName evidence="19">Iron(III) compound receptor</fullName>
    </submittedName>
</protein>
<name>A0A1Y0IF41_9GAMM</name>
<keyword evidence="8" id="KW-0408">Iron</keyword>
<dbReference type="Pfam" id="PF00593">
    <property type="entry name" value="TonB_dep_Rec_b-barrel"/>
    <property type="match status" value="1"/>
</dbReference>